<gene>
    <name evidence="2" type="ORF">ADA01nite_38390</name>
</gene>
<dbReference type="Pfam" id="PF13551">
    <property type="entry name" value="HTH_29"/>
    <property type="match status" value="1"/>
</dbReference>
<dbReference type="SUPFAM" id="SSF46689">
    <property type="entry name" value="Homeodomain-like"/>
    <property type="match status" value="1"/>
</dbReference>
<evidence type="ECO:0000313" key="2">
    <source>
        <dbReference type="EMBL" id="GEN36379.1"/>
    </source>
</evidence>
<evidence type="ECO:0000259" key="1">
    <source>
        <dbReference type="Pfam" id="PF13592"/>
    </source>
</evidence>
<dbReference type="AlphaFoldDB" id="A0A511VC18"/>
<dbReference type="EMBL" id="BJXX01000183">
    <property type="protein sequence ID" value="GEN36379.1"/>
    <property type="molecule type" value="Genomic_DNA"/>
</dbReference>
<sequence length="181" mass="20985">MKRLTITNTHGWTVNSLRKKERMLKDGFLRQRVMAVRLVMEGYLGKEVAAMLTLHRQSVAKYVAKFNEGGLSELLKREVPSGREPYLSSKQQAELKRVILESTPSQEGMGVYASWDSRILQQFIFEKWGISMSRGGIIHMLHRLRLSYTRPTYTMVKADKEKQEAFTQQLDMIKKNSLQMT</sequence>
<proteinExistence type="predicted"/>
<organism evidence="2 3">
    <name type="scientific">Aneurinibacillus danicus</name>
    <dbReference type="NCBI Taxonomy" id="267746"/>
    <lineage>
        <taxon>Bacteria</taxon>
        <taxon>Bacillati</taxon>
        <taxon>Bacillota</taxon>
        <taxon>Bacilli</taxon>
        <taxon>Bacillales</taxon>
        <taxon>Paenibacillaceae</taxon>
        <taxon>Aneurinibacillus group</taxon>
        <taxon>Aneurinibacillus</taxon>
    </lineage>
</organism>
<dbReference type="Proteomes" id="UP000321157">
    <property type="component" value="Unassembled WGS sequence"/>
</dbReference>
<comment type="caution">
    <text evidence="2">The sequence shown here is derived from an EMBL/GenBank/DDBJ whole genome shotgun (WGS) entry which is preliminary data.</text>
</comment>
<dbReference type="InterPro" id="IPR009057">
    <property type="entry name" value="Homeodomain-like_sf"/>
</dbReference>
<dbReference type="OrthoDB" id="1908912at2"/>
<name>A0A511VC18_9BACL</name>
<dbReference type="RefSeq" id="WP_146812017.1">
    <property type="nucleotide sequence ID" value="NZ_BJXX01000183.1"/>
</dbReference>
<dbReference type="InterPro" id="IPR025959">
    <property type="entry name" value="Winged_HTH_dom"/>
</dbReference>
<dbReference type="Pfam" id="PF13592">
    <property type="entry name" value="HTH_33"/>
    <property type="match status" value="1"/>
</dbReference>
<protein>
    <recommendedName>
        <fullName evidence="1">Winged helix-turn helix domain-containing protein</fullName>
    </recommendedName>
</protein>
<evidence type="ECO:0000313" key="3">
    <source>
        <dbReference type="Proteomes" id="UP000321157"/>
    </source>
</evidence>
<keyword evidence="3" id="KW-1185">Reference proteome</keyword>
<accession>A0A511VC18</accession>
<reference evidence="2 3" key="1">
    <citation type="submission" date="2019-07" db="EMBL/GenBank/DDBJ databases">
        <title>Whole genome shotgun sequence of Aneurinibacillus danicus NBRC 102444.</title>
        <authorList>
            <person name="Hosoyama A."/>
            <person name="Uohara A."/>
            <person name="Ohji S."/>
            <person name="Ichikawa N."/>
        </authorList>
    </citation>
    <scope>NUCLEOTIDE SEQUENCE [LARGE SCALE GENOMIC DNA]</scope>
    <source>
        <strain evidence="2 3">NBRC 102444</strain>
    </source>
</reference>
<feature type="domain" description="Winged helix-turn helix" evidence="1">
    <location>
        <begin position="115"/>
        <end position="169"/>
    </location>
</feature>